<keyword evidence="2" id="KW-1185">Reference proteome</keyword>
<protein>
    <submittedName>
        <fullName evidence="1">Uncharacterized protein</fullName>
    </submittedName>
</protein>
<gene>
    <name evidence="1" type="ORF">LEP1GSC035_3814</name>
</gene>
<comment type="caution">
    <text evidence="1">The sequence shown here is derived from an EMBL/GenBank/DDBJ whole genome shotgun (WGS) entry which is preliminary data.</text>
</comment>
<reference evidence="1 2" key="1">
    <citation type="submission" date="2013-01" db="EMBL/GenBank/DDBJ databases">
        <authorList>
            <person name="Harkins D.M."/>
            <person name="Durkin A.S."/>
            <person name="Brinkac L.M."/>
            <person name="Haft D.H."/>
            <person name="Selengut J.D."/>
            <person name="Sanka R."/>
            <person name="DePew J."/>
            <person name="Purushe J."/>
            <person name="Whelen A.C."/>
            <person name="Vinetz J.M."/>
            <person name="Sutton G.G."/>
            <person name="Nierman W.C."/>
            <person name="Fouts D.E."/>
        </authorList>
    </citation>
    <scope>NUCLEOTIDE SEQUENCE [LARGE SCALE GENOMIC DNA]</scope>
    <source>
        <strain evidence="1 2">2007001578</strain>
    </source>
</reference>
<sequence length="215" mass="24771">MSDLNFNDLTSNLQEIGKDAILGMKARNLLTTFDLFIIGMINRNLSLIEAVSYLHSQKNLIAVIPLLRIVLDSNLRLIGVFHCSDPFVYIEYFTKGESIRKLKSKDGQRLTDSYLVKKFSEMYPDSEDLYKKASGFVHYSNSLLWRVIKPAEELEEDETGYMVKIGIGKEFVILNEEDWVNINKTFIDLIDIFNLICKKYQTFLDVIFKENSASA</sequence>
<name>A0ABN0J7H5_9LEPT</name>
<dbReference type="RefSeq" id="WP_004426580.1">
    <property type="nucleotide sequence ID" value="NZ_AHMH02000001.1"/>
</dbReference>
<organism evidence="1 2">
    <name type="scientific">Leptospira noguchii str. 2007001578</name>
    <dbReference type="NCBI Taxonomy" id="1049974"/>
    <lineage>
        <taxon>Bacteria</taxon>
        <taxon>Pseudomonadati</taxon>
        <taxon>Spirochaetota</taxon>
        <taxon>Spirochaetia</taxon>
        <taxon>Leptospirales</taxon>
        <taxon>Leptospiraceae</taxon>
        <taxon>Leptospira</taxon>
    </lineage>
</organism>
<evidence type="ECO:0000313" key="1">
    <source>
        <dbReference type="EMBL" id="EMN02952.1"/>
    </source>
</evidence>
<evidence type="ECO:0000313" key="2">
    <source>
        <dbReference type="Proteomes" id="UP000012099"/>
    </source>
</evidence>
<dbReference type="EMBL" id="AHMH02000001">
    <property type="protein sequence ID" value="EMN02952.1"/>
    <property type="molecule type" value="Genomic_DNA"/>
</dbReference>
<dbReference type="Proteomes" id="UP000012099">
    <property type="component" value="Unassembled WGS sequence"/>
</dbReference>
<proteinExistence type="predicted"/>
<accession>A0ABN0J7H5</accession>